<evidence type="ECO:0000313" key="3">
    <source>
        <dbReference type="EMBL" id="TMW62949.1"/>
    </source>
</evidence>
<dbReference type="PANTHER" id="PTHR21694:SF18">
    <property type="entry name" value="COILED-COIL DOMAIN-CONTAINING PROTEIN 63"/>
    <property type="match status" value="1"/>
</dbReference>
<dbReference type="PANTHER" id="PTHR21694">
    <property type="entry name" value="COILED-COIL DOMAIN-CONTAINING PROTEIN 63"/>
    <property type="match status" value="1"/>
</dbReference>
<keyword evidence="4" id="KW-1185">Reference proteome</keyword>
<dbReference type="InterPro" id="IPR051876">
    <property type="entry name" value="ODA-DC/CCD"/>
</dbReference>
<evidence type="ECO:0000256" key="2">
    <source>
        <dbReference type="SAM" id="MobiDB-lite"/>
    </source>
</evidence>
<dbReference type="AlphaFoldDB" id="A0A8K1CG82"/>
<dbReference type="OrthoDB" id="66634at2759"/>
<evidence type="ECO:0000313" key="4">
    <source>
        <dbReference type="Proteomes" id="UP000794436"/>
    </source>
</evidence>
<dbReference type="EMBL" id="SPLM01000073">
    <property type="protein sequence ID" value="TMW62949.1"/>
    <property type="molecule type" value="Genomic_DNA"/>
</dbReference>
<organism evidence="3 4">
    <name type="scientific">Pythium oligandrum</name>
    <name type="common">Mycoparasitic fungus</name>
    <dbReference type="NCBI Taxonomy" id="41045"/>
    <lineage>
        <taxon>Eukaryota</taxon>
        <taxon>Sar</taxon>
        <taxon>Stramenopiles</taxon>
        <taxon>Oomycota</taxon>
        <taxon>Peronosporomycetes</taxon>
        <taxon>Pythiales</taxon>
        <taxon>Pythiaceae</taxon>
        <taxon>Pythium</taxon>
    </lineage>
</organism>
<reference evidence="3" key="1">
    <citation type="submission" date="2019-03" db="EMBL/GenBank/DDBJ databases">
        <title>Long read genome sequence of the mycoparasitic Pythium oligandrum ATCC 38472 isolated from sugarbeet rhizosphere.</title>
        <authorList>
            <person name="Gaulin E."/>
        </authorList>
    </citation>
    <scope>NUCLEOTIDE SEQUENCE</scope>
    <source>
        <strain evidence="3">ATCC 38472_TT</strain>
    </source>
</reference>
<feature type="coiled-coil region" evidence="1">
    <location>
        <begin position="41"/>
        <end position="75"/>
    </location>
</feature>
<comment type="caution">
    <text evidence="3">The sequence shown here is derived from an EMBL/GenBank/DDBJ whole genome shotgun (WGS) entry which is preliminary data.</text>
</comment>
<feature type="region of interest" description="Disordered" evidence="2">
    <location>
        <begin position="489"/>
        <end position="546"/>
    </location>
</feature>
<feature type="coiled-coil region" evidence="1">
    <location>
        <begin position="138"/>
        <end position="179"/>
    </location>
</feature>
<name>A0A8K1CG82_PYTOL</name>
<sequence length="546" mass="62048">MKSSEPSDDPASERDEYNQQLWYEQELDKIRTEGDLALVKAQAERQQIATVDAELQELQRQLRDKKKRFAKLTLANANGGIVADPATLEQVQRRHAHSQMELEERLKTTVSAKTTELHQMRQVIDEMRRQRLDGLSSEARIVEEIRRIEEAAKQTQSEVESLKEKASALREECAQLQSAFDAEKATFRVERQRLQLDLDRIARPERVAVKVKVLGRKFNVYHNISNSRKKREDRSRAKKMSLDQKTVSFEQKKAQLDRLVLETGVQNLNEFIQFYNTQEREKAELLRRIEAKSLTNSSLTEAISHLDEDVARLSGAGDIHTILDELQIGTGGSEMKKRIDADEALIARWTAESHSFSDALRSLREPIRQLYLVLFPTERDDEAFDSTVNEISMLRRIGSIEERVMHRILSKILSETETHGHSDTLERLQKLRGVNTTPHVSGSGRLTPQLISLQTTPVIVKAPSLYDDRNTADSDEEDDVDVVTIHPEDCRPQRRPPTPTTIASAPPFTPQTSPAKLSVVSHATATETTATPANPMRHASLHLRKS</sequence>
<dbReference type="Proteomes" id="UP000794436">
    <property type="component" value="Unassembled WGS sequence"/>
</dbReference>
<keyword evidence="1" id="KW-0175">Coiled coil</keyword>
<evidence type="ECO:0000256" key="1">
    <source>
        <dbReference type="SAM" id="Coils"/>
    </source>
</evidence>
<accession>A0A8K1CG82</accession>
<protein>
    <submittedName>
        <fullName evidence="3">Uncharacterized protein</fullName>
    </submittedName>
</protein>
<gene>
    <name evidence="3" type="ORF">Poli38472_005567</name>
</gene>
<proteinExistence type="predicted"/>
<feature type="compositionally biased region" description="Low complexity" evidence="2">
    <location>
        <begin position="523"/>
        <end position="533"/>
    </location>
</feature>